<reference evidence="1" key="1">
    <citation type="submission" date="2020-10" db="EMBL/GenBank/DDBJ databases">
        <title>Phylogeny of dyella-like bacteria.</title>
        <authorList>
            <person name="Fu J."/>
        </authorList>
    </citation>
    <scope>NUCLEOTIDE SEQUENCE</scope>
    <source>
        <strain evidence="1">DHON07</strain>
    </source>
</reference>
<sequence>MDRPALNEEERGARQQLSNLLRLVLSNHCSYLEAAPWVVHLRSRVGGVGDFDDDFRVFVGINSETDHLPTQATRHLWAAHALKALEPEMARLEARAAALARVSCEALLARFDETGA</sequence>
<dbReference type="EMBL" id="JADIKF010000039">
    <property type="protein sequence ID" value="MBM7130682.1"/>
    <property type="molecule type" value="Genomic_DNA"/>
</dbReference>
<evidence type="ECO:0000313" key="1">
    <source>
        <dbReference type="EMBL" id="MBM7130682.1"/>
    </source>
</evidence>
<protein>
    <submittedName>
        <fullName evidence="1">DUF2489 domain-containing protein</fullName>
    </submittedName>
</protein>
<comment type="caution">
    <text evidence="1">The sequence shown here is derived from an EMBL/GenBank/DDBJ whole genome shotgun (WGS) entry which is preliminary data.</text>
</comment>
<keyword evidence="2" id="KW-1185">Reference proteome</keyword>
<proteinExistence type="predicted"/>
<accession>A0ABS2KHN6</accession>
<name>A0ABS2KHN6_9GAMM</name>
<gene>
    <name evidence="1" type="ORF">ISS99_14175</name>
</gene>
<dbReference type="Proteomes" id="UP001430193">
    <property type="component" value="Unassembled WGS sequence"/>
</dbReference>
<organism evidence="1 2">
    <name type="scientific">Dyella mobilis</name>
    <dbReference type="NCBI Taxonomy" id="1849582"/>
    <lineage>
        <taxon>Bacteria</taxon>
        <taxon>Pseudomonadati</taxon>
        <taxon>Pseudomonadota</taxon>
        <taxon>Gammaproteobacteria</taxon>
        <taxon>Lysobacterales</taxon>
        <taxon>Rhodanobacteraceae</taxon>
        <taxon>Dyella</taxon>
    </lineage>
</organism>
<evidence type="ECO:0000313" key="2">
    <source>
        <dbReference type="Proteomes" id="UP001430193"/>
    </source>
</evidence>